<accession>A0ABR1TU71</accession>
<protein>
    <submittedName>
        <fullName evidence="1">Secreted protein</fullName>
    </submittedName>
</protein>
<evidence type="ECO:0000313" key="2">
    <source>
        <dbReference type="Proteomes" id="UP001480595"/>
    </source>
</evidence>
<dbReference type="GeneID" id="92096393"/>
<sequence length="172" mass="19002">MFIDFPDAISNSSEPQSLFDSHAAAMEEWYHTSSYSKLSLQINGDTQQIYRMPATAASYQWEGGITSFHLMKYVQDALDAYMQAHDADASIFPEMDILYLGAPPSATFSNSYTYMYEPEVRMPNGIANTTVGTAVAKRAVAFGHDLYGGFNQKGFKALAHETAHTRACPTTT</sequence>
<organism evidence="1 2">
    <name type="scientific">Apiospora phragmitis</name>
    <dbReference type="NCBI Taxonomy" id="2905665"/>
    <lineage>
        <taxon>Eukaryota</taxon>
        <taxon>Fungi</taxon>
        <taxon>Dikarya</taxon>
        <taxon>Ascomycota</taxon>
        <taxon>Pezizomycotina</taxon>
        <taxon>Sordariomycetes</taxon>
        <taxon>Xylariomycetidae</taxon>
        <taxon>Amphisphaeriales</taxon>
        <taxon>Apiosporaceae</taxon>
        <taxon>Apiospora</taxon>
    </lineage>
</organism>
<gene>
    <name evidence="1" type="ORF">PG994_011921</name>
</gene>
<reference evidence="1 2" key="1">
    <citation type="submission" date="2023-01" db="EMBL/GenBank/DDBJ databases">
        <title>Analysis of 21 Apiospora genomes using comparative genomics revels a genus with tremendous synthesis potential of carbohydrate active enzymes and secondary metabolites.</title>
        <authorList>
            <person name="Sorensen T."/>
        </authorList>
    </citation>
    <scope>NUCLEOTIDE SEQUENCE [LARGE SCALE GENOMIC DNA]</scope>
    <source>
        <strain evidence="1 2">CBS 135458</strain>
    </source>
</reference>
<comment type="caution">
    <text evidence="1">The sequence shown here is derived from an EMBL/GenBank/DDBJ whole genome shotgun (WGS) entry which is preliminary data.</text>
</comment>
<proteinExistence type="predicted"/>
<evidence type="ECO:0000313" key="1">
    <source>
        <dbReference type="EMBL" id="KAK8050191.1"/>
    </source>
</evidence>
<keyword evidence="2" id="KW-1185">Reference proteome</keyword>
<dbReference type="Proteomes" id="UP001480595">
    <property type="component" value="Unassembled WGS sequence"/>
</dbReference>
<name>A0ABR1TU71_9PEZI</name>
<dbReference type="RefSeq" id="XP_066712440.1">
    <property type="nucleotide sequence ID" value="XM_066863330.1"/>
</dbReference>
<dbReference type="EMBL" id="JAQQWL010000011">
    <property type="protein sequence ID" value="KAK8050191.1"/>
    <property type="molecule type" value="Genomic_DNA"/>
</dbReference>